<keyword evidence="13" id="KW-1185">Reference proteome</keyword>
<gene>
    <name evidence="12" type="ORF">SAMN05421791_10923</name>
</gene>
<feature type="transmembrane region" description="Helical" evidence="9">
    <location>
        <begin position="243"/>
        <end position="266"/>
    </location>
</feature>
<feature type="transmembrane region" description="Helical" evidence="9">
    <location>
        <begin position="159"/>
        <end position="178"/>
    </location>
</feature>
<evidence type="ECO:0000256" key="7">
    <source>
        <dbReference type="ARBA" id="ARBA00022989"/>
    </source>
</evidence>
<dbReference type="InterPro" id="IPR039421">
    <property type="entry name" value="Type_1_exporter"/>
</dbReference>
<keyword evidence="3" id="KW-1003">Cell membrane</keyword>
<dbReference type="STRING" id="120956.SAMN05421791_10923"/>
<dbReference type="GO" id="GO:0034040">
    <property type="term" value="F:ATPase-coupled lipid transmembrane transporter activity"/>
    <property type="evidence" value="ECO:0007669"/>
    <property type="project" value="TreeGrafter"/>
</dbReference>
<sequence length="580" mass="65264">MINMYKRLLGYVPERKKYAYYSMVLSAIAVLIYMIAYYYLWKTLEALVVNTDITLGVHYSIIVISLLILRGFVAIVGIMSSHYLGFRLETNLRKAGLYKLLDASFSFFDKSNSGQIRKIIDDNAGNTHKTVAHLIPDNITALLTPVGMLALTFFIDYRLGILLVITFVVGVFQFKAMYNSPDLMDDFSEALERMSASTVEYVRGMQVIKLFGVSVDYYKSLIDSINDYRKNVYAYSQSCRKPYVGFQVLFNSFYAFAVPFAALFILRGESATLLLAKLVFFAIFSDIALLSFMAVMFAGSDNHSAMLAIDRLEELMGNMDDAKLIQGSVNKMGSYDIEFSNVSFKYDEKYVLKDFNLKLNAHKTYALVGPSGSGKSTIAKLISGFYPIDKGDIRIGGKNITNYSEKAIQENIAFVFQNSKLFKTTIYENVKIGNPEANRQEVLAALKAAQCTSILDKFPDKENTIIGSKGVYLSRGEMQRVAIARAILKDAEIIILDEASAATDPENEYEIQQAFSNLMKGKTVIMIAHRLSTITNVDEIMFVENGAIIERGNHASLMAKNGRYKDLQDMYHRSNEWRIA</sequence>
<evidence type="ECO:0000313" key="12">
    <source>
        <dbReference type="EMBL" id="SDG44647.1"/>
    </source>
</evidence>
<evidence type="ECO:0000256" key="6">
    <source>
        <dbReference type="ARBA" id="ARBA00022840"/>
    </source>
</evidence>
<feature type="domain" description="ABC transporter" evidence="10">
    <location>
        <begin position="337"/>
        <end position="570"/>
    </location>
</feature>
<dbReference type="PROSITE" id="PS50929">
    <property type="entry name" value="ABC_TM1F"/>
    <property type="match status" value="1"/>
</dbReference>
<keyword evidence="2" id="KW-0813">Transport</keyword>
<dbReference type="InterPro" id="IPR036640">
    <property type="entry name" value="ABC1_TM_sf"/>
</dbReference>
<dbReference type="OrthoDB" id="9802264at2"/>
<dbReference type="RefSeq" id="WP_090290270.1">
    <property type="nucleotide sequence ID" value="NZ_FNCK01000009.1"/>
</dbReference>
<dbReference type="SUPFAM" id="SSF90123">
    <property type="entry name" value="ABC transporter transmembrane region"/>
    <property type="match status" value="1"/>
</dbReference>
<evidence type="ECO:0000256" key="3">
    <source>
        <dbReference type="ARBA" id="ARBA00022475"/>
    </source>
</evidence>
<evidence type="ECO:0000256" key="5">
    <source>
        <dbReference type="ARBA" id="ARBA00022741"/>
    </source>
</evidence>
<dbReference type="Proteomes" id="UP000199708">
    <property type="component" value="Unassembled WGS sequence"/>
</dbReference>
<dbReference type="GO" id="GO:0005886">
    <property type="term" value="C:plasma membrane"/>
    <property type="evidence" value="ECO:0007669"/>
    <property type="project" value="UniProtKB-SubCell"/>
</dbReference>
<feature type="transmembrane region" description="Helical" evidence="9">
    <location>
        <begin position="61"/>
        <end position="84"/>
    </location>
</feature>
<dbReference type="EMBL" id="FNCK01000009">
    <property type="protein sequence ID" value="SDG44647.1"/>
    <property type="molecule type" value="Genomic_DNA"/>
</dbReference>
<reference evidence="12 13" key="1">
    <citation type="submission" date="2016-10" db="EMBL/GenBank/DDBJ databases">
        <authorList>
            <person name="de Groot N.N."/>
        </authorList>
    </citation>
    <scope>NUCLEOTIDE SEQUENCE [LARGE SCALE GENOMIC DNA]</scope>
    <source>
        <strain evidence="12 13">ATCC BAA-466</strain>
    </source>
</reference>
<evidence type="ECO:0000259" key="10">
    <source>
        <dbReference type="PROSITE" id="PS50893"/>
    </source>
</evidence>
<protein>
    <submittedName>
        <fullName evidence="12">ATP-binding cassette, subfamily B</fullName>
    </submittedName>
</protein>
<dbReference type="Pfam" id="PF00005">
    <property type="entry name" value="ABC_tran"/>
    <property type="match status" value="1"/>
</dbReference>
<comment type="subcellular location">
    <subcellularLocation>
        <location evidence="1">Cell membrane</location>
        <topology evidence="1">Multi-pass membrane protein</topology>
    </subcellularLocation>
</comment>
<dbReference type="GO" id="GO:0016887">
    <property type="term" value="F:ATP hydrolysis activity"/>
    <property type="evidence" value="ECO:0007669"/>
    <property type="project" value="InterPro"/>
</dbReference>
<dbReference type="InterPro" id="IPR003439">
    <property type="entry name" value="ABC_transporter-like_ATP-bd"/>
</dbReference>
<keyword evidence="6 12" id="KW-0067">ATP-binding</keyword>
<keyword evidence="5" id="KW-0547">Nucleotide-binding</keyword>
<dbReference type="SUPFAM" id="SSF52540">
    <property type="entry name" value="P-loop containing nucleoside triphosphate hydrolases"/>
    <property type="match status" value="1"/>
</dbReference>
<dbReference type="AlphaFoldDB" id="A0A1G7UB14"/>
<feature type="transmembrane region" description="Helical" evidence="9">
    <location>
        <begin position="20"/>
        <end position="41"/>
    </location>
</feature>
<name>A0A1G7UB14_9LACT</name>
<dbReference type="InterPro" id="IPR011527">
    <property type="entry name" value="ABC1_TM_dom"/>
</dbReference>
<evidence type="ECO:0000256" key="9">
    <source>
        <dbReference type="SAM" id="Phobius"/>
    </source>
</evidence>
<keyword evidence="7 9" id="KW-1133">Transmembrane helix</keyword>
<dbReference type="GO" id="GO:0140359">
    <property type="term" value="F:ABC-type transporter activity"/>
    <property type="evidence" value="ECO:0007669"/>
    <property type="project" value="InterPro"/>
</dbReference>
<dbReference type="FunFam" id="3.40.50.300:FF:000221">
    <property type="entry name" value="Multidrug ABC transporter ATP-binding protein"/>
    <property type="match status" value="1"/>
</dbReference>
<accession>A0A1G7UB14</accession>
<dbReference type="Pfam" id="PF00664">
    <property type="entry name" value="ABC_membrane"/>
    <property type="match status" value="1"/>
</dbReference>
<dbReference type="PROSITE" id="PS50893">
    <property type="entry name" value="ABC_TRANSPORTER_2"/>
    <property type="match status" value="1"/>
</dbReference>
<evidence type="ECO:0000256" key="4">
    <source>
        <dbReference type="ARBA" id="ARBA00022692"/>
    </source>
</evidence>
<dbReference type="InterPro" id="IPR003593">
    <property type="entry name" value="AAA+_ATPase"/>
</dbReference>
<dbReference type="PANTHER" id="PTHR24221:SF397">
    <property type="entry name" value="ABC TRANSPORTER, ATP-BINDING TRANSMEMBRANE PROTEIN"/>
    <property type="match status" value="1"/>
</dbReference>
<evidence type="ECO:0000256" key="8">
    <source>
        <dbReference type="ARBA" id="ARBA00023136"/>
    </source>
</evidence>
<dbReference type="GO" id="GO:0005524">
    <property type="term" value="F:ATP binding"/>
    <property type="evidence" value="ECO:0007669"/>
    <property type="project" value="UniProtKB-KW"/>
</dbReference>
<dbReference type="Gene3D" id="3.40.50.300">
    <property type="entry name" value="P-loop containing nucleotide triphosphate hydrolases"/>
    <property type="match status" value="1"/>
</dbReference>
<evidence type="ECO:0000313" key="13">
    <source>
        <dbReference type="Proteomes" id="UP000199708"/>
    </source>
</evidence>
<feature type="transmembrane region" description="Helical" evidence="9">
    <location>
        <begin position="278"/>
        <end position="299"/>
    </location>
</feature>
<proteinExistence type="predicted"/>
<dbReference type="InterPro" id="IPR027417">
    <property type="entry name" value="P-loop_NTPase"/>
</dbReference>
<feature type="domain" description="ABC transmembrane type-1" evidence="11">
    <location>
        <begin position="22"/>
        <end position="301"/>
    </location>
</feature>
<evidence type="ECO:0000256" key="2">
    <source>
        <dbReference type="ARBA" id="ARBA00022448"/>
    </source>
</evidence>
<keyword evidence="4 9" id="KW-0812">Transmembrane</keyword>
<keyword evidence="8 9" id="KW-0472">Membrane</keyword>
<dbReference type="PANTHER" id="PTHR24221">
    <property type="entry name" value="ATP-BINDING CASSETTE SUB-FAMILY B"/>
    <property type="match status" value="1"/>
</dbReference>
<evidence type="ECO:0000259" key="11">
    <source>
        <dbReference type="PROSITE" id="PS50929"/>
    </source>
</evidence>
<dbReference type="Gene3D" id="1.20.1560.10">
    <property type="entry name" value="ABC transporter type 1, transmembrane domain"/>
    <property type="match status" value="1"/>
</dbReference>
<evidence type="ECO:0000256" key="1">
    <source>
        <dbReference type="ARBA" id="ARBA00004651"/>
    </source>
</evidence>
<dbReference type="SMART" id="SM00382">
    <property type="entry name" value="AAA"/>
    <property type="match status" value="1"/>
</dbReference>
<organism evidence="12 13">
    <name type="scientific">Facklamia miroungae</name>
    <dbReference type="NCBI Taxonomy" id="120956"/>
    <lineage>
        <taxon>Bacteria</taxon>
        <taxon>Bacillati</taxon>
        <taxon>Bacillota</taxon>
        <taxon>Bacilli</taxon>
        <taxon>Lactobacillales</taxon>
        <taxon>Aerococcaceae</taxon>
        <taxon>Facklamia</taxon>
    </lineage>
</organism>